<dbReference type="AlphaFoldDB" id="A0A1I3XAD9"/>
<reference evidence="1 2" key="1">
    <citation type="submission" date="2016-10" db="EMBL/GenBank/DDBJ databases">
        <authorList>
            <person name="de Groot N.N."/>
        </authorList>
    </citation>
    <scope>NUCLEOTIDE SEQUENCE [LARGE SCALE GENOMIC DNA]</scope>
    <source>
        <strain evidence="1 2">CGMCC 1.8891</strain>
    </source>
</reference>
<dbReference type="GeneID" id="98667081"/>
<sequence>MTNEFTLENARNLTDQQLVDALKEGLAMSEEGIRHAAISVAVLEERGRDMSMLPDTFRYAREIAEGQLSPHAAWLLARIPHAIRSILPLPLDMQDEIADGMKIKIAVRKDGRTMSDERTIYEMSQLQMRLAFSETGISPFDNQAKWLIQNEANGDKHRNTPKITATKSGEIIVGRTHLTVDDLIPALSALGYVVKPIYGRKKIKPAEVK</sequence>
<keyword evidence="2" id="KW-1185">Reference proteome</keyword>
<accession>A0A1I3XAD9</accession>
<organism evidence="1 2">
    <name type="scientific">Celeribacter halophilus</name>
    <dbReference type="NCBI Taxonomy" id="576117"/>
    <lineage>
        <taxon>Bacteria</taxon>
        <taxon>Pseudomonadati</taxon>
        <taxon>Pseudomonadota</taxon>
        <taxon>Alphaproteobacteria</taxon>
        <taxon>Rhodobacterales</taxon>
        <taxon>Roseobacteraceae</taxon>
        <taxon>Celeribacter</taxon>
    </lineage>
</organism>
<proteinExistence type="predicted"/>
<name>A0A1I3XAD9_9RHOB</name>
<protein>
    <submittedName>
        <fullName evidence="1">Uncharacterized protein</fullName>
    </submittedName>
</protein>
<evidence type="ECO:0000313" key="1">
    <source>
        <dbReference type="EMBL" id="SFK16534.1"/>
    </source>
</evidence>
<dbReference type="EMBL" id="FORY01000046">
    <property type="protein sequence ID" value="SFK16534.1"/>
    <property type="molecule type" value="Genomic_DNA"/>
</dbReference>
<dbReference type="Proteomes" id="UP000183299">
    <property type="component" value="Unassembled WGS sequence"/>
</dbReference>
<gene>
    <name evidence="1" type="ORF">SAMN04488138_1462</name>
</gene>
<evidence type="ECO:0000313" key="2">
    <source>
        <dbReference type="Proteomes" id="UP000183299"/>
    </source>
</evidence>
<dbReference type="RefSeq" id="WP_066598850.1">
    <property type="nucleotide sequence ID" value="NZ_FORY01000046.1"/>
</dbReference>
<dbReference type="STRING" id="576117.SAMN04488138_1462"/>